<sequence>MALNLDPEVMCGLGGPRSQAVTEAEIAHNNETLAPPRVISISDVPNRRSFAVMKRLGRYVGHEAELDAVGDVFPVRIFVIDAPVRG</sequence>
<dbReference type="Proteomes" id="UP001144205">
    <property type="component" value="Unassembled WGS sequence"/>
</dbReference>
<organism evidence="1 2">
    <name type="scientific">Sinisalibacter aestuarii</name>
    <dbReference type="NCBI Taxonomy" id="2949426"/>
    <lineage>
        <taxon>Bacteria</taxon>
        <taxon>Pseudomonadati</taxon>
        <taxon>Pseudomonadota</taxon>
        <taxon>Alphaproteobacteria</taxon>
        <taxon>Rhodobacterales</taxon>
        <taxon>Roseobacteraceae</taxon>
        <taxon>Sinisalibacter</taxon>
    </lineage>
</organism>
<evidence type="ECO:0000313" key="2">
    <source>
        <dbReference type="Proteomes" id="UP001144205"/>
    </source>
</evidence>
<dbReference type="EMBL" id="BROH01000006">
    <property type="protein sequence ID" value="GKY88398.1"/>
    <property type="molecule type" value="Genomic_DNA"/>
</dbReference>
<gene>
    <name evidence="1" type="ORF">STA1M1_22670</name>
</gene>
<name>A0ABQ5LUV1_9RHOB</name>
<proteinExistence type="predicted"/>
<keyword evidence="2" id="KW-1185">Reference proteome</keyword>
<evidence type="ECO:0000313" key="1">
    <source>
        <dbReference type="EMBL" id="GKY88398.1"/>
    </source>
</evidence>
<reference evidence="1" key="1">
    <citation type="journal article" date="2023" name="Int. J. Syst. Evol. Microbiol.">
        <title>Sinisalibacter aestuarii sp. nov., isolated from estuarine sediment of the Arakawa River.</title>
        <authorList>
            <person name="Arafat S.T."/>
            <person name="Hirano S."/>
            <person name="Sato A."/>
            <person name="Takeuchi K."/>
            <person name="Yasuda T."/>
            <person name="Terahara T."/>
            <person name="Hamada M."/>
            <person name="Kobayashi T."/>
        </authorList>
    </citation>
    <scope>NUCLEOTIDE SEQUENCE</scope>
    <source>
        <strain evidence="1">B-399</strain>
    </source>
</reference>
<accession>A0ABQ5LUV1</accession>
<comment type="caution">
    <text evidence="1">The sequence shown here is derived from an EMBL/GenBank/DDBJ whole genome shotgun (WGS) entry which is preliminary data.</text>
</comment>
<protein>
    <submittedName>
        <fullName evidence="1">Uncharacterized protein</fullName>
    </submittedName>
</protein>